<dbReference type="PANTHER" id="PTHR12271:SF40">
    <property type="entry name" value="POLY(A) RNA POLYMERASE GLD2"/>
    <property type="match status" value="1"/>
</dbReference>
<protein>
    <recommendedName>
        <fullName evidence="2">Poly(A) RNA polymerase mitochondrial-like central palm domain-containing protein</fullName>
    </recommendedName>
</protein>
<gene>
    <name evidence="3" type="ORF">RS030_71085</name>
</gene>
<name>A0AAV9XTD9_9CRYT</name>
<dbReference type="EMBL" id="JAWDEY010000035">
    <property type="protein sequence ID" value="KAK6588023.1"/>
    <property type="molecule type" value="Genomic_DNA"/>
</dbReference>
<dbReference type="InterPro" id="IPR043519">
    <property type="entry name" value="NT_sf"/>
</dbReference>
<evidence type="ECO:0000313" key="3">
    <source>
        <dbReference type="EMBL" id="KAK6588023.1"/>
    </source>
</evidence>
<sequence>MKKPSGLIHPHLCLEKKNSTESLNGNIAYANNSKIVLEEKVTSSRSSGLMQTIDSKFYGKSNCNSSVIYRKTKSEYYVSGKSCSNSSVEFTRSYEESNTSINNYKNVGVNSDVSYMKNNPRRVFEIIDKTLNALLDKIVPGQKKKKEKLILLQCVELLVNETFGDSAKLFLTGSAAADIDSETSDIDLVVFTSFESRIALMKMANKFKSIRWKHREECINCKNARNSNNNYNYYSKINLSSSSVECCIESLLCDMEVNVITTAKVPVMMMRSKQAKFKTECDISINMYTSLMHSILFQCVLFSHPELQSVLRLIKYWLHIRRLPVAKDGGLPCIAWLFLAIVHCSIGINKPYKSQKEYLENVFMPAKQVLSSLQIKSSNCYSSFQSTEMGSPINFPPSNSSPSALSEESNCECSNGHNSGANIEKGIKGNIINNYVDNEVHTEAIDKVEREITKDEMKETNESSSYVNNMLEFSIFSISGGNNKNNITSQFNANSRSCNSQSSLIQKDDVDFNEKGTTFMALVSFFKSIWNRNSLTCSVSVINKNIQPKDLKTTSQVIFSNGGIWDEILTLDDPSASLLRQLEVLKLSNSDDFEIGNKLFKHIFSNHSSEKVSGTSANLDEVKGIGEPELDTKNDITSLLVNHNSEWRLPPSDCMIVSNLAARITCGTWLVYLYELKRGHDILDTYLQQISMNNFNESEIVSKLFKPINDEIYKIPAKLSTKTPLCVYPCVDLDLIIEKDIIALVQVPYYEQNHKFCLILLFGHLVILRIEKICVDWEGGWWSKEFLNRRDVRSVLHGTLFLPIPLSLNHLDKNGSSAFCILQPLDSRIINYIPEINSNGGDNVSIDEVMVNPALFITLINNVEWYSVDDLNGFYIIPINEYYRFLDIESIAKESPYWYENFSDNNHLLQPLLSMCRFCKRTSLTSGMEKVLKFKSTYWTIKRRKDFVPNKNN</sequence>
<organism evidence="3 4">
    <name type="scientific">Cryptosporidium xiaoi</name>
    <dbReference type="NCBI Taxonomy" id="659607"/>
    <lineage>
        <taxon>Eukaryota</taxon>
        <taxon>Sar</taxon>
        <taxon>Alveolata</taxon>
        <taxon>Apicomplexa</taxon>
        <taxon>Conoidasida</taxon>
        <taxon>Coccidia</taxon>
        <taxon>Eucoccidiorida</taxon>
        <taxon>Eimeriorina</taxon>
        <taxon>Cryptosporidiidae</taxon>
        <taxon>Cryptosporidium</taxon>
    </lineage>
</organism>
<dbReference type="SUPFAM" id="SSF81301">
    <property type="entry name" value="Nucleotidyltransferase"/>
    <property type="match status" value="1"/>
</dbReference>
<dbReference type="GO" id="GO:0016779">
    <property type="term" value="F:nucleotidyltransferase activity"/>
    <property type="evidence" value="ECO:0007669"/>
    <property type="project" value="TreeGrafter"/>
</dbReference>
<comment type="caution">
    <text evidence="3">The sequence shown here is derived from an EMBL/GenBank/DDBJ whole genome shotgun (WGS) entry which is preliminary data.</text>
</comment>
<keyword evidence="4" id="KW-1185">Reference proteome</keyword>
<feature type="domain" description="Poly(A) RNA polymerase mitochondrial-like central palm" evidence="2">
    <location>
        <begin position="127"/>
        <end position="299"/>
    </location>
</feature>
<evidence type="ECO:0000256" key="1">
    <source>
        <dbReference type="SAM" id="MobiDB-lite"/>
    </source>
</evidence>
<evidence type="ECO:0000259" key="2">
    <source>
        <dbReference type="Pfam" id="PF22600"/>
    </source>
</evidence>
<evidence type="ECO:0000313" key="4">
    <source>
        <dbReference type="Proteomes" id="UP001311799"/>
    </source>
</evidence>
<dbReference type="Pfam" id="PF22600">
    <property type="entry name" value="MTPAP-like_central"/>
    <property type="match status" value="1"/>
</dbReference>
<dbReference type="AlphaFoldDB" id="A0AAV9XTD9"/>
<reference evidence="3 4" key="1">
    <citation type="submission" date="2023-10" db="EMBL/GenBank/DDBJ databases">
        <title>Comparative genomics analysis reveals potential genetic determinants of host preference in Cryptosporidium xiaoi.</title>
        <authorList>
            <person name="Xiao L."/>
            <person name="Li J."/>
        </authorList>
    </citation>
    <scope>NUCLEOTIDE SEQUENCE [LARGE SCALE GENOMIC DNA]</scope>
    <source>
        <strain evidence="3 4">52996</strain>
    </source>
</reference>
<dbReference type="PANTHER" id="PTHR12271">
    <property type="entry name" value="POLY A POLYMERASE CID PAP -RELATED"/>
    <property type="match status" value="1"/>
</dbReference>
<dbReference type="InterPro" id="IPR054708">
    <property type="entry name" value="MTPAP-like_central"/>
</dbReference>
<feature type="compositionally biased region" description="Low complexity" evidence="1">
    <location>
        <begin position="392"/>
        <end position="408"/>
    </location>
</feature>
<dbReference type="Gene3D" id="3.30.460.10">
    <property type="entry name" value="Beta Polymerase, domain 2"/>
    <property type="match status" value="1"/>
</dbReference>
<dbReference type="Proteomes" id="UP001311799">
    <property type="component" value="Unassembled WGS sequence"/>
</dbReference>
<dbReference type="GO" id="GO:0031123">
    <property type="term" value="P:RNA 3'-end processing"/>
    <property type="evidence" value="ECO:0007669"/>
    <property type="project" value="TreeGrafter"/>
</dbReference>
<proteinExistence type="predicted"/>
<accession>A0AAV9XTD9</accession>
<feature type="region of interest" description="Disordered" evidence="1">
    <location>
        <begin position="392"/>
        <end position="411"/>
    </location>
</feature>